<evidence type="ECO:0000256" key="2">
    <source>
        <dbReference type="ARBA" id="ARBA00022475"/>
    </source>
</evidence>
<evidence type="ECO:0000256" key="6">
    <source>
        <dbReference type="SAM" id="Phobius"/>
    </source>
</evidence>
<sequence length="797" mass="89186">MLKNYFVIAWRNLRKDKLYAFLNIIGLAVATAAFLLIVNFVRFEQSYENFHHNAPDIFRVTTQLYKGSELVFHDCETYPPMGPLLKKDMPEVKDFVRVQDMAERREVRAGDKYFQLNKIYAADPSMFTIFDYEFIEGDPQTALRRPMEAVLTETTAKQLFGPGPALGKTYLNQQYLYTVTGVIKDVPPNTHLKFDLLMSFSSLEKMGWRITDNWNGNNNYLYLLMAPGTDVAAFNQKLRKVSAERLENEVAVAEPAKDIHLYSHKGYEPEINGDAKTVQFLTITALLVLLVGAVNYVNMTTARSAERIKEIAMRKVLGSSRGLLIGQLLAETLLVNLFAMGLSLLIVWLSLPAYFALIGRPVQNDFFITSSFWLICMGLFLLNCLLSGLYPAMVLSAVKPVSITKRYHTSRGGNLFRKVLVTGQFAAALLVLSASFVVYRQLAFLRGQDMGLDAKNLLVVDGPLSNGSDSARVQTGIVLKNELKNLPGVKTVTLCEGLPGVDMDVLNTTVGVTRLGSEEGKGYSFTYFGIDEDFVPAMKMRLAAGENFRDGSARRREVLINEEAARLLGFKSPAEAIGRKINGRSFGVPEAAIAGVIKNYNQQSLKNAVPPIIHHYIDEPNFFGVKLATGDVSATLAQVKKVWEKQYPGYAFNYHFMNDMFDEQYKADQQFEKIARVFSIFILLITCMGVLGLTAYNIARRTREIGIRKVLGASVTGIVTLLSKDFIRLVFISAIIASPLAWLAMHRWLQDFAYRIELKWWMFALPGLAALSVALFTIGFQSVKAALTNPVKSLRSE</sequence>
<dbReference type="Pfam" id="PF02687">
    <property type="entry name" value="FtsX"/>
    <property type="match status" value="2"/>
</dbReference>
<evidence type="ECO:0000313" key="9">
    <source>
        <dbReference type="EMBL" id="MBO9151778.1"/>
    </source>
</evidence>
<keyword evidence="4 6" id="KW-1133">Transmembrane helix</keyword>
<feature type="domain" description="MacB-like periplasmic core" evidence="8">
    <location>
        <begin position="21"/>
        <end position="240"/>
    </location>
</feature>
<evidence type="ECO:0000256" key="4">
    <source>
        <dbReference type="ARBA" id="ARBA00022989"/>
    </source>
</evidence>
<keyword evidence="5 6" id="KW-0472">Membrane</keyword>
<proteinExistence type="predicted"/>
<feature type="transmembrane region" description="Helical" evidence="6">
    <location>
        <begin position="419"/>
        <end position="439"/>
    </location>
</feature>
<evidence type="ECO:0000256" key="5">
    <source>
        <dbReference type="ARBA" id="ARBA00023136"/>
    </source>
</evidence>
<gene>
    <name evidence="9" type="ORF">J7I43_06130</name>
</gene>
<comment type="subcellular location">
    <subcellularLocation>
        <location evidence="1">Cell membrane</location>
        <topology evidence="1">Multi-pass membrane protein</topology>
    </subcellularLocation>
</comment>
<evidence type="ECO:0000259" key="7">
    <source>
        <dbReference type="Pfam" id="PF02687"/>
    </source>
</evidence>
<keyword evidence="10" id="KW-1185">Reference proteome</keyword>
<organism evidence="9 10">
    <name type="scientific">Chitinophaga chungangae</name>
    <dbReference type="NCBI Taxonomy" id="2821488"/>
    <lineage>
        <taxon>Bacteria</taxon>
        <taxon>Pseudomonadati</taxon>
        <taxon>Bacteroidota</taxon>
        <taxon>Chitinophagia</taxon>
        <taxon>Chitinophagales</taxon>
        <taxon>Chitinophagaceae</taxon>
        <taxon>Chitinophaga</taxon>
    </lineage>
</organism>
<dbReference type="PANTHER" id="PTHR30572">
    <property type="entry name" value="MEMBRANE COMPONENT OF TRANSPORTER-RELATED"/>
    <property type="match status" value="1"/>
</dbReference>
<feature type="transmembrane region" description="Helical" evidence="6">
    <location>
        <begin position="323"/>
        <end position="351"/>
    </location>
</feature>
<feature type="transmembrane region" description="Helical" evidence="6">
    <location>
        <begin position="20"/>
        <end position="41"/>
    </location>
</feature>
<dbReference type="EMBL" id="JAGHKP010000001">
    <property type="protein sequence ID" value="MBO9151778.1"/>
    <property type="molecule type" value="Genomic_DNA"/>
</dbReference>
<dbReference type="InterPro" id="IPR003838">
    <property type="entry name" value="ABC3_permease_C"/>
</dbReference>
<reference evidence="10" key="1">
    <citation type="submission" date="2021-03" db="EMBL/GenBank/DDBJ databases">
        <title>Assistant Professor.</title>
        <authorList>
            <person name="Huq M.A."/>
        </authorList>
    </citation>
    <scope>NUCLEOTIDE SEQUENCE [LARGE SCALE GENOMIC DNA]</scope>
    <source>
        <strain evidence="10">MAH-28</strain>
    </source>
</reference>
<evidence type="ECO:0000256" key="1">
    <source>
        <dbReference type="ARBA" id="ARBA00004651"/>
    </source>
</evidence>
<dbReference type="InterPro" id="IPR025857">
    <property type="entry name" value="MacB_PCD"/>
</dbReference>
<feature type="transmembrane region" description="Helical" evidence="6">
    <location>
        <begin position="760"/>
        <end position="780"/>
    </location>
</feature>
<keyword evidence="3 6" id="KW-0812">Transmembrane</keyword>
<evidence type="ECO:0000256" key="3">
    <source>
        <dbReference type="ARBA" id="ARBA00022692"/>
    </source>
</evidence>
<dbReference type="PANTHER" id="PTHR30572:SF18">
    <property type="entry name" value="ABC-TYPE MACROLIDE FAMILY EXPORT SYSTEM PERMEASE COMPONENT 2"/>
    <property type="match status" value="1"/>
</dbReference>
<dbReference type="InterPro" id="IPR050250">
    <property type="entry name" value="Macrolide_Exporter_MacB"/>
</dbReference>
<evidence type="ECO:0000259" key="8">
    <source>
        <dbReference type="Pfam" id="PF12704"/>
    </source>
</evidence>
<feature type="transmembrane region" description="Helical" evidence="6">
    <location>
        <begin position="726"/>
        <end position="745"/>
    </location>
</feature>
<feature type="domain" description="ABC3 transporter permease C-terminal" evidence="7">
    <location>
        <begin position="677"/>
        <end position="789"/>
    </location>
</feature>
<dbReference type="Proteomes" id="UP000679126">
    <property type="component" value="Unassembled WGS sequence"/>
</dbReference>
<accession>A0ABS3YBR8</accession>
<dbReference type="RefSeq" id="WP_209144306.1">
    <property type="nucleotide sequence ID" value="NZ_JAGHKP010000001.1"/>
</dbReference>
<name>A0ABS3YBR8_9BACT</name>
<feature type="transmembrane region" description="Helical" evidence="6">
    <location>
        <begin position="371"/>
        <end position="398"/>
    </location>
</feature>
<feature type="transmembrane region" description="Helical" evidence="6">
    <location>
        <begin position="677"/>
        <end position="699"/>
    </location>
</feature>
<dbReference type="Pfam" id="PF12704">
    <property type="entry name" value="MacB_PCD"/>
    <property type="match status" value="1"/>
</dbReference>
<evidence type="ECO:0000313" key="10">
    <source>
        <dbReference type="Proteomes" id="UP000679126"/>
    </source>
</evidence>
<comment type="caution">
    <text evidence="9">The sequence shown here is derived from an EMBL/GenBank/DDBJ whole genome shotgun (WGS) entry which is preliminary data.</text>
</comment>
<feature type="domain" description="ABC3 transporter permease C-terminal" evidence="7">
    <location>
        <begin position="283"/>
        <end position="396"/>
    </location>
</feature>
<keyword evidence="2" id="KW-1003">Cell membrane</keyword>
<feature type="transmembrane region" description="Helical" evidence="6">
    <location>
        <begin position="280"/>
        <end position="302"/>
    </location>
</feature>
<protein>
    <submittedName>
        <fullName evidence="9">ABC transporter permease</fullName>
    </submittedName>
</protein>